<dbReference type="OrthoDB" id="9784013at2"/>
<keyword evidence="6" id="KW-1185">Reference proteome</keyword>
<name>A0A420WLQ2_9PROT</name>
<keyword evidence="3 5" id="KW-0456">Lyase</keyword>
<feature type="domain" description="Pyruvate carboxyltransferase" evidence="4">
    <location>
        <begin position="5"/>
        <end position="275"/>
    </location>
</feature>
<dbReference type="Gene3D" id="3.20.20.70">
    <property type="entry name" value="Aldolase class I"/>
    <property type="match status" value="1"/>
</dbReference>
<dbReference type="EMBL" id="RBII01000001">
    <property type="protein sequence ID" value="RKQ71953.1"/>
    <property type="molecule type" value="Genomic_DNA"/>
</dbReference>
<gene>
    <name evidence="5" type="ORF">DES40_1289</name>
</gene>
<dbReference type="InParanoid" id="A0A420WLQ2"/>
<dbReference type="InterPro" id="IPR013785">
    <property type="entry name" value="Aldolase_TIM"/>
</dbReference>
<dbReference type="PANTHER" id="PTHR42738">
    <property type="entry name" value="HYDROXYMETHYLGLUTARYL-COA LYASE"/>
    <property type="match status" value="1"/>
</dbReference>
<evidence type="ECO:0000313" key="6">
    <source>
        <dbReference type="Proteomes" id="UP000282211"/>
    </source>
</evidence>
<accession>A0A420WLQ2</accession>
<dbReference type="CDD" id="cd07938">
    <property type="entry name" value="DRE_TIM_HMGL"/>
    <property type="match status" value="1"/>
</dbReference>
<dbReference type="GO" id="GO:0006552">
    <property type="term" value="P:L-leucine catabolic process"/>
    <property type="evidence" value="ECO:0007669"/>
    <property type="project" value="TreeGrafter"/>
</dbReference>
<evidence type="ECO:0000256" key="1">
    <source>
        <dbReference type="ARBA" id="ARBA00009405"/>
    </source>
</evidence>
<dbReference type="Pfam" id="PF00682">
    <property type="entry name" value="HMGL-like"/>
    <property type="match status" value="1"/>
</dbReference>
<comment type="similarity">
    <text evidence="1">Belongs to the HMG-CoA lyase family.</text>
</comment>
<evidence type="ECO:0000256" key="3">
    <source>
        <dbReference type="ARBA" id="ARBA00023239"/>
    </source>
</evidence>
<evidence type="ECO:0000259" key="4">
    <source>
        <dbReference type="PROSITE" id="PS50991"/>
    </source>
</evidence>
<organism evidence="5 6">
    <name type="scientific">Litorimonas taeanensis</name>
    <dbReference type="NCBI Taxonomy" id="568099"/>
    <lineage>
        <taxon>Bacteria</taxon>
        <taxon>Pseudomonadati</taxon>
        <taxon>Pseudomonadota</taxon>
        <taxon>Alphaproteobacteria</taxon>
        <taxon>Maricaulales</taxon>
        <taxon>Robiginitomaculaceae</taxon>
    </lineage>
</organism>
<evidence type="ECO:0000256" key="2">
    <source>
        <dbReference type="ARBA" id="ARBA00022723"/>
    </source>
</evidence>
<dbReference type="AlphaFoldDB" id="A0A420WLQ2"/>
<dbReference type="GO" id="GO:0046872">
    <property type="term" value="F:metal ion binding"/>
    <property type="evidence" value="ECO:0007669"/>
    <property type="project" value="UniProtKB-KW"/>
</dbReference>
<dbReference type="SUPFAM" id="SSF51569">
    <property type="entry name" value="Aldolase"/>
    <property type="match status" value="1"/>
</dbReference>
<protein>
    <submittedName>
        <fullName evidence="5">Hydroxymethylglutaryl-CoA lyase</fullName>
    </submittedName>
</protein>
<dbReference type="InterPro" id="IPR043594">
    <property type="entry name" value="HMGL"/>
</dbReference>
<dbReference type="NCBIfam" id="NF004283">
    <property type="entry name" value="PRK05692.1"/>
    <property type="match status" value="1"/>
</dbReference>
<reference evidence="5 6" key="1">
    <citation type="submission" date="2018-10" db="EMBL/GenBank/DDBJ databases">
        <title>Genomic Encyclopedia of Type Strains, Phase IV (KMG-IV): sequencing the most valuable type-strain genomes for metagenomic binning, comparative biology and taxonomic classification.</title>
        <authorList>
            <person name="Goeker M."/>
        </authorList>
    </citation>
    <scope>NUCLEOTIDE SEQUENCE [LARGE SCALE GENOMIC DNA]</scope>
    <source>
        <strain evidence="5 6">DSM 22008</strain>
    </source>
</reference>
<comment type="caution">
    <text evidence="5">The sequence shown here is derived from an EMBL/GenBank/DDBJ whole genome shotgun (WGS) entry which is preliminary data.</text>
</comment>
<sequence length="306" mass="32555">MKDKILISEVGPRDGLQNCKGVMPTDVKKRWVKGLYDAGVREIEVGSFVPPKLFPQLADTAEIVAFAKTLPGLTVLALIPNFRGAQAALDAGVDAVTLPLSASETHSLKNMRQTHDQVIENVKSIRTLFDASSNPPRFEAGVSTAFGCSIEGHVPEAKVISLGERLVEAGVDELGLSDTVGYANPLQIKSMIKSMRDAVGQEKVKSVHLHNTYGLGIANAFSAYEEGIEVFDSSQGGLGGCPASPGASGNIVTEDLVYMFEAMGVDTGIDLDHLMACRKYLEEGLPGEPVYGFTPNAGLPKTYSVS</sequence>
<dbReference type="GO" id="GO:0046951">
    <property type="term" value="P:ketone body biosynthetic process"/>
    <property type="evidence" value="ECO:0007669"/>
    <property type="project" value="TreeGrafter"/>
</dbReference>
<dbReference type="InterPro" id="IPR000891">
    <property type="entry name" value="PYR_CT"/>
</dbReference>
<dbReference type="RefSeq" id="WP_121099739.1">
    <property type="nucleotide sequence ID" value="NZ_RBII01000001.1"/>
</dbReference>
<keyword evidence="2" id="KW-0479">Metal-binding</keyword>
<dbReference type="GO" id="GO:0004419">
    <property type="term" value="F:hydroxymethylglutaryl-CoA lyase activity"/>
    <property type="evidence" value="ECO:0007669"/>
    <property type="project" value="TreeGrafter"/>
</dbReference>
<dbReference type="PROSITE" id="PS50991">
    <property type="entry name" value="PYR_CT"/>
    <property type="match status" value="1"/>
</dbReference>
<proteinExistence type="inferred from homology"/>
<dbReference type="PANTHER" id="PTHR42738:SF7">
    <property type="entry name" value="HYDROXYMETHYLGLUTARYL-COA LYASE"/>
    <property type="match status" value="1"/>
</dbReference>
<dbReference type="Proteomes" id="UP000282211">
    <property type="component" value="Unassembled WGS sequence"/>
</dbReference>
<evidence type="ECO:0000313" key="5">
    <source>
        <dbReference type="EMBL" id="RKQ71953.1"/>
    </source>
</evidence>